<accession>A0A1H9UFR0</accession>
<keyword evidence="1" id="KW-0433">Leucine-rich repeat</keyword>
<dbReference type="PANTHER" id="PTHR48051">
    <property type="match status" value="1"/>
</dbReference>
<dbReference type="InterPro" id="IPR055414">
    <property type="entry name" value="LRR_R13L4/SHOC2-like"/>
</dbReference>
<dbReference type="SMART" id="SM00369">
    <property type="entry name" value="LRR_TYP"/>
    <property type="match status" value="5"/>
</dbReference>
<dbReference type="InterPro" id="IPR003591">
    <property type="entry name" value="Leu-rich_rpt_typical-subtyp"/>
</dbReference>
<evidence type="ECO:0000313" key="5">
    <source>
        <dbReference type="Proteomes" id="UP000198948"/>
    </source>
</evidence>
<dbReference type="Gene3D" id="3.80.10.10">
    <property type="entry name" value="Ribonuclease Inhibitor"/>
    <property type="match status" value="1"/>
</dbReference>
<gene>
    <name evidence="4" type="ORF">SAMN04488559_1297</name>
</gene>
<feature type="domain" description="Disease resistance R13L4/SHOC-2-like LRR" evidence="3">
    <location>
        <begin position="156"/>
        <end position="240"/>
    </location>
</feature>
<dbReference type="SMART" id="SM00365">
    <property type="entry name" value="LRR_SD22"/>
    <property type="match status" value="2"/>
</dbReference>
<reference evidence="4 5" key="1">
    <citation type="submission" date="2016-10" db="EMBL/GenBank/DDBJ databases">
        <authorList>
            <person name="de Groot N.N."/>
        </authorList>
    </citation>
    <scope>NUCLEOTIDE SEQUENCE [LARGE SCALE GENOMIC DNA]</scope>
    <source>
        <strain evidence="4 5">DSM 13760</strain>
    </source>
</reference>
<dbReference type="GO" id="GO:0005737">
    <property type="term" value="C:cytoplasm"/>
    <property type="evidence" value="ECO:0007669"/>
    <property type="project" value="TreeGrafter"/>
</dbReference>
<organism evidence="4 5">
    <name type="scientific">Isobaculum melis</name>
    <dbReference type="NCBI Taxonomy" id="142588"/>
    <lineage>
        <taxon>Bacteria</taxon>
        <taxon>Bacillati</taxon>
        <taxon>Bacillota</taxon>
        <taxon>Bacilli</taxon>
        <taxon>Lactobacillales</taxon>
        <taxon>Carnobacteriaceae</taxon>
        <taxon>Isobaculum</taxon>
    </lineage>
</organism>
<evidence type="ECO:0000313" key="4">
    <source>
        <dbReference type="EMBL" id="SES08202.1"/>
    </source>
</evidence>
<dbReference type="PANTHER" id="PTHR48051:SF1">
    <property type="entry name" value="RAS SUPPRESSOR PROTEIN 1"/>
    <property type="match status" value="1"/>
</dbReference>
<evidence type="ECO:0000256" key="1">
    <source>
        <dbReference type="ARBA" id="ARBA00022614"/>
    </source>
</evidence>
<dbReference type="AlphaFoldDB" id="A0A1H9UFR0"/>
<evidence type="ECO:0000256" key="2">
    <source>
        <dbReference type="ARBA" id="ARBA00022737"/>
    </source>
</evidence>
<proteinExistence type="predicted"/>
<keyword evidence="5" id="KW-1185">Reference proteome</keyword>
<keyword evidence="2" id="KW-0677">Repeat</keyword>
<protein>
    <submittedName>
        <fullName evidence="4">Leucine rich repeat-containing protein</fullName>
    </submittedName>
</protein>
<dbReference type="RefSeq" id="WP_092654172.1">
    <property type="nucleotide sequence ID" value="NZ_FOHA01000029.1"/>
</dbReference>
<dbReference type="InterPro" id="IPR032675">
    <property type="entry name" value="LRR_dom_sf"/>
</dbReference>
<dbReference type="SUPFAM" id="SSF52058">
    <property type="entry name" value="L domain-like"/>
    <property type="match status" value="1"/>
</dbReference>
<dbReference type="Proteomes" id="UP000198948">
    <property type="component" value="Unassembled WGS sequence"/>
</dbReference>
<sequence length="523" mass="58231">MGVFDLTLYVIGDLTGIDIFYNLGMLSVSNSSFKAIPDAIGKLQNLFSLNIDNTPIGTLPSALKEIQSLKGIRLNYTAFTDFPELLTEMPQLTGIDFSNHNLNGKKLPDEIDQLKNLTSLTLMQTGISELPGTVSNLTELTEIDLRDNKLTKFPEQLLTLIHLKKINLNNNTIPTLPEGIGNLTKLTELQMNNGGLMMLPDSIGNLTNLTNLSFAGNNLMTLPESLKNLTQLTSIDLTNNILPTTIDQKLKDILPNLSWTGGLQTKFTLTSELVFDNVRYFDDIQMSRILAVSRLISKNPGNTGNFIKNLSYVAELEEYTNQNGEPIALETYIKDGVVIKSGTIYAKVRLNSKEKPINELFPTAENDHNLTDQTVQLNLVAPALTFISAPTELSFGGDLTISTKKQVYPLISLNDALSVQDNRKEKTNWRMTAKMTKELTASNEQQLTNSIHYRLNGMDSILNTFDIVIYQQKNSNDQPFNISDSWNQTTNGLFLEIEPGQAFSETYSGVIEWKLQDVPSGYE</sequence>
<dbReference type="InterPro" id="IPR050216">
    <property type="entry name" value="LRR_domain-containing"/>
</dbReference>
<dbReference type="Pfam" id="PF23598">
    <property type="entry name" value="LRR_14"/>
    <property type="match status" value="1"/>
</dbReference>
<evidence type="ECO:0000259" key="3">
    <source>
        <dbReference type="Pfam" id="PF23598"/>
    </source>
</evidence>
<dbReference type="EMBL" id="FOHA01000029">
    <property type="protein sequence ID" value="SES08202.1"/>
    <property type="molecule type" value="Genomic_DNA"/>
</dbReference>
<name>A0A1H9UFR0_9LACT</name>
<dbReference type="OrthoDB" id="2190536at2"/>
<dbReference type="STRING" id="142588.SAMN04488559_1297"/>